<sequence>MKKFKNIGNVSGDILVNIDGVTIVFFVDKGAEFSIDANDDAKIVFSSTNEVNSSNIEIAAI</sequence>
<accession>A0ABW9YQR8</accession>
<dbReference type="Proteomes" id="UP000738517">
    <property type="component" value="Unassembled WGS sequence"/>
</dbReference>
<comment type="caution">
    <text evidence="1">The sequence shown here is derived from an EMBL/GenBank/DDBJ whole genome shotgun (WGS) entry which is preliminary data.</text>
</comment>
<organism evidence="1 2">
    <name type="scientific">Photobacterium alginatilyticum</name>
    <dbReference type="NCBI Taxonomy" id="1775171"/>
    <lineage>
        <taxon>Bacteria</taxon>
        <taxon>Pseudomonadati</taxon>
        <taxon>Pseudomonadota</taxon>
        <taxon>Gammaproteobacteria</taxon>
        <taxon>Vibrionales</taxon>
        <taxon>Vibrionaceae</taxon>
        <taxon>Photobacterium</taxon>
    </lineage>
</organism>
<dbReference type="EMBL" id="RSEJ01000065">
    <property type="protein sequence ID" value="NBI56273.1"/>
    <property type="molecule type" value="Genomic_DNA"/>
</dbReference>
<dbReference type="RefSeq" id="WP_160658553.1">
    <property type="nucleotide sequence ID" value="NZ_RSEJ01000065.1"/>
</dbReference>
<reference evidence="1 2" key="1">
    <citation type="journal article" date="2017" name="Int. J. Syst. Evol. Microbiol.">
        <title>Photobacterium alginatilyticum sp. nov., a marine bacterium isolated from bottom seawater.</title>
        <authorList>
            <person name="Wang X."/>
            <person name="Wang Y."/>
            <person name="Yang X."/>
            <person name="Sun H."/>
            <person name="Li B."/>
            <person name="Zhang X.H."/>
        </authorList>
    </citation>
    <scope>NUCLEOTIDE SEQUENCE [LARGE SCALE GENOMIC DNA]</scope>
    <source>
        <strain evidence="1 2">P03D4</strain>
    </source>
</reference>
<proteinExistence type="predicted"/>
<name>A0ABW9YQR8_9GAMM</name>
<protein>
    <submittedName>
        <fullName evidence="1">Uncharacterized protein</fullName>
    </submittedName>
</protein>
<evidence type="ECO:0000313" key="2">
    <source>
        <dbReference type="Proteomes" id="UP000738517"/>
    </source>
</evidence>
<evidence type="ECO:0000313" key="1">
    <source>
        <dbReference type="EMBL" id="NBI56273.1"/>
    </source>
</evidence>
<keyword evidence="2" id="KW-1185">Reference proteome</keyword>
<gene>
    <name evidence="1" type="ORF">EIZ48_27705</name>
</gene>